<evidence type="ECO:0000259" key="3">
    <source>
        <dbReference type="Pfam" id="PF01979"/>
    </source>
</evidence>
<dbReference type="Gene3D" id="2.30.40.10">
    <property type="entry name" value="Urease, subunit C, domain 1"/>
    <property type="match status" value="1"/>
</dbReference>
<dbReference type="Gene3D" id="3.20.20.140">
    <property type="entry name" value="Metal-dependent hydrolases"/>
    <property type="match status" value="1"/>
</dbReference>
<sequence>MTSSHRILVTAGQVIAYRDRAHRLLRNGSVIIEGDTIVAVTGSAVTGTFDERIDLPDALLTPGLIDMHAHITSAPYDRSYVEDVGRPGFYFSGLPELLPAMGAAMDHAAQKAAVDFSLAELTRSGTTTVFEIGWLGDYTAEAVDRAGLRAYVGEGYGSARWRTRDGRRMSYDWKSDDGQEGLEAALAFVDRLEARGCSRLRGLLTPMQVAMVTPGLLARTRAAAAERNLPVTLHVAEAVFEFQEMLQREGMSPVEWLETQDFLWPGLILGHGIFTSGNSWIDYPGRGDIDILARTGASVAHCAWVFARRGIIMESFARYRDAGVNMCIGTDTAPQSMLKSMRAAAILSKVADRDARVASAREVFDAATLAPARVLGREDLGRISPGARADLLLWDTTGFSLAPMRDPLRNLVYYAESEDLHHVMVDGNWLMRDGALLRVDEKTARTGLQAAARRVWDGIGPGDWAGRRIDQISPCELEEY</sequence>
<reference evidence="4 5" key="2">
    <citation type="submission" date="2019-01" db="EMBL/GenBank/DDBJ databases">
        <authorList>
            <person name="Li Y."/>
        </authorList>
    </citation>
    <scope>NUCLEOTIDE SEQUENCE [LARGE SCALE GENOMIC DNA]</scope>
    <source>
        <strain evidence="4 5">2D-5</strain>
    </source>
</reference>
<dbReference type="EMBL" id="SAUW01000001">
    <property type="protein sequence ID" value="RWR15469.1"/>
    <property type="molecule type" value="Genomic_DNA"/>
</dbReference>
<dbReference type="AlphaFoldDB" id="A0A443J4U3"/>
<dbReference type="PANTHER" id="PTHR43794">
    <property type="entry name" value="AMINOHYDROLASE SSNA-RELATED"/>
    <property type="match status" value="1"/>
</dbReference>
<reference evidence="4 5" key="1">
    <citation type="submission" date="2019-01" db="EMBL/GenBank/DDBJ databases">
        <title>Sinorhodobacter populi sp. nov. isolated from the symptomatic bark tissue of Populus euramericana canker.</title>
        <authorList>
            <person name="Xu G."/>
        </authorList>
    </citation>
    <scope>NUCLEOTIDE SEQUENCE [LARGE SCALE GENOMIC DNA]</scope>
    <source>
        <strain evidence="4 5">2D-5</strain>
    </source>
</reference>
<dbReference type="Proteomes" id="UP000285710">
    <property type="component" value="Unassembled WGS sequence"/>
</dbReference>
<accession>A0A443J4U3</accession>
<evidence type="ECO:0000313" key="5">
    <source>
        <dbReference type="Proteomes" id="UP000285710"/>
    </source>
</evidence>
<comment type="caution">
    <text evidence="4">The sequence shown here is derived from an EMBL/GenBank/DDBJ whole genome shotgun (WGS) entry which is preliminary data.</text>
</comment>
<evidence type="ECO:0000313" key="4">
    <source>
        <dbReference type="EMBL" id="RWR15469.1"/>
    </source>
</evidence>
<dbReference type="InterPro" id="IPR011059">
    <property type="entry name" value="Metal-dep_hydrolase_composite"/>
</dbReference>
<organism evidence="4 5">
    <name type="scientific">Paenirhodobacter populi</name>
    <dbReference type="NCBI Taxonomy" id="2306993"/>
    <lineage>
        <taxon>Bacteria</taxon>
        <taxon>Pseudomonadati</taxon>
        <taxon>Pseudomonadota</taxon>
        <taxon>Alphaproteobacteria</taxon>
        <taxon>Rhodobacterales</taxon>
        <taxon>Rhodobacter group</taxon>
        <taxon>Paenirhodobacter</taxon>
    </lineage>
</organism>
<dbReference type="GO" id="GO:0016810">
    <property type="term" value="F:hydrolase activity, acting on carbon-nitrogen (but not peptide) bonds"/>
    <property type="evidence" value="ECO:0007669"/>
    <property type="project" value="InterPro"/>
</dbReference>
<proteinExistence type="inferred from homology"/>
<dbReference type="InterPro" id="IPR006680">
    <property type="entry name" value="Amidohydro-rel"/>
</dbReference>
<dbReference type="InterPro" id="IPR032466">
    <property type="entry name" value="Metal_Hydrolase"/>
</dbReference>
<dbReference type="SUPFAM" id="SSF51338">
    <property type="entry name" value="Composite domain of metallo-dependent hydrolases"/>
    <property type="match status" value="1"/>
</dbReference>
<dbReference type="RefSeq" id="WP_128268506.1">
    <property type="nucleotide sequence ID" value="NZ_SAUW01000001.1"/>
</dbReference>
<gene>
    <name evidence="4" type="ORF">D2T33_00935</name>
</gene>
<evidence type="ECO:0000256" key="1">
    <source>
        <dbReference type="ARBA" id="ARBA00006745"/>
    </source>
</evidence>
<name>A0A443J4U3_9RHOB</name>
<keyword evidence="5" id="KW-1185">Reference proteome</keyword>
<feature type="domain" description="Amidohydrolase-related" evidence="3">
    <location>
        <begin position="60"/>
        <end position="429"/>
    </location>
</feature>
<dbReference type="InterPro" id="IPR050287">
    <property type="entry name" value="MTA/SAH_deaminase"/>
</dbReference>
<dbReference type="SUPFAM" id="SSF51556">
    <property type="entry name" value="Metallo-dependent hydrolases"/>
    <property type="match status" value="1"/>
</dbReference>
<comment type="similarity">
    <text evidence="1">Belongs to the metallo-dependent hydrolases superfamily. ATZ/TRZ family.</text>
</comment>
<evidence type="ECO:0000256" key="2">
    <source>
        <dbReference type="ARBA" id="ARBA00022801"/>
    </source>
</evidence>
<dbReference type="Pfam" id="PF01979">
    <property type="entry name" value="Amidohydro_1"/>
    <property type="match status" value="1"/>
</dbReference>
<dbReference type="PANTHER" id="PTHR43794:SF11">
    <property type="entry name" value="AMIDOHYDROLASE-RELATED DOMAIN-CONTAINING PROTEIN"/>
    <property type="match status" value="1"/>
</dbReference>
<protein>
    <submittedName>
        <fullName evidence="4">Amidohydrolase</fullName>
    </submittedName>
</protein>
<keyword evidence="2 4" id="KW-0378">Hydrolase</keyword>